<evidence type="ECO:0000256" key="6">
    <source>
        <dbReference type="ARBA" id="ARBA00022660"/>
    </source>
</evidence>
<dbReference type="SUPFAM" id="SSF81464">
    <property type="entry name" value="Cytochrome c oxidase subunit II-like, transmembrane region"/>
    <property type="match status" value="1"/>
</dbReference>
<feature type="transmembrane region" description="Helical" evidence="14">
    <location>
        <begin position="513"/>
        <end position="533"/>
    </location>
</feature>
<comment type="caution">
    <text evidence="18">The sequence shown here is derived from an EMBL/GenBank/DDBJ whole genome shotgun (WGS) entry which is preliminary data.</text>
</comment>
<evidence type="ECO:0000256" key="4">
    <source>
        <dbReference type="ARBA" id="ARBA00022448"/>
    </source>
</evidence>
<feature type="transmembrane region" description="Helical" evidence="14">
    <location>
        <begin position="226"/>
        <end position="244"/>
    </location>
</feature>
<dbReference type="PROSITE" id="PS50857">
    <property type="entry name" value="COX2_CUA"/>
    <property type="match status" value="1"/>
</dbReference>
<evidence type="ECO:0000256" key="5">
    <source>
        <dbReference type="ARBA" id="ARBA00022617"/>
    </source>
</evidence>
<keyword evidence="11" id="KW-0496">Mitochondrion</keyword>
<evidence type="ECO:0000256" key="10">
    <source>
        <dbReference type="ARBA" id="ARBA00023004"/>
    </source>
</evidence>
<evidence type="ECO:0000256" key="11">
    <source>
        <dbReference type="ARBA" id="ARBA00023128"/>
    </source>
</evidence>
<dbReference type="GO" id="GO:0015990">
    <property type="term" value="P:electron transport coupled proton transport"/>
    <property type="evidence" value="ECO:0007669"/>
    <property type="project" value="TreeGrafter"/>
</dbReference>
<evidence type="ECO:0000259" key="16">
    <source>
        <dbReference type="PROSITE" id="PS50857"/>
    </source>
</evidence>
<protein>
    <recommendedName>
        <fullName evidence="20">Cytochrome-c oxidase</fullName>
    </recommendedName>
</protein>
<sequence>MKVLEIYDRTREEKEGILIIRMELATGNMLQGDSHMFNVIITSHGLIMIFFVVMPAMLGGFGNWFIPLMVGAPDVAFPRLNNISLWLICVSFILLGTSSFIGIGAGTGWTVYPPLSMMEYHPGHAVDLGILSLHIAGASSLIGSINFVTTIVNMKIEKLQWKKVSLFVWSVLITSVLLIGSLPVLAGGLTMLLTDRNFETTFFDPIGGGDPILYQHLFWFFGHPEVYILILPGFGLISIILSKISNKAIFGIKGMIGAMTAIGVLGFLVWAHHMYTVGLDVDTRAYFTTATMIIAIPTGIKIFSWCATLWGGYIKISTPGLFAIGFLVLFTIGGLTGIILANGGLDISLHDTYYVVAHFHYVLSMGAIFAIFASYYYFYSIMNSNKLFGKVTYNEQLGRIHFWTMFIGVNVTFFPMHFLGLAGMPRRIPDYPDAFIHWNLIASYGSLITAFGLIFFFINVFMSYIEKYKKIMLNKKHAFIGLIGLDIARDWQIGFQDPATPIMEGIIDLHNYIFFYLIVTAILVVWVLGRILWRFSYKWTYPTLKDMNLYKNYLVYNKITHGIVIEIVWTLIPTIILYFIAIPSFTLLYAMDEIINPSVTIKIVGHQWYWSYEYSDKVNKAVEFDSYMVYER</sequence>
<keyword evidence="19" id="KW-1185">Reference proteome</keyword>
<feature type="transmembrane region" description="Helical" evidence="14">
    <location>
        <begin position="441"/>
        <end position="465"/>
    </location>
</feature>
<keyword evidence="5" id="KW-0349">Heme</keyword>
<evidence type="ECO:0000313" key="18">
    <source>
        <dbReference type="EMBL" id="KAF2068429.1"/>
    </source>
</evidence>
<dbReference type="PROSITE" id="PS50855">
    <property type="entry name" value="COX1"/>
    <property type="match status" value="1"/>
</dbReference>
<dbReference type="InterPro" id="IPR011759">
    <property type="entry name" value="Cyt_c_oxidase_su2_TM_dom"/>
</dbReference>
<name>A0A8J4V1Z0_9MYCE</name>
<dbReference type="Gene3D" id="2.60.40.420">
    <property type="entry name" value="Cupredoxins - blue copper proteins"/>
    <property type="match status" value="1"/>
</dbReference>
<keyword evidence="6" id="KW-0679">Respiratory chain</keyword>
<evidence type="ECO:0000256" key="12">
    <source>
        <dbReference type="ARBA" id="ARBA00023136"/>
    </source>
</evidence>
<dbReference type="OrthoDB" id="1869469at2759"/>
<keyword evidence="12 14" id="KW-0472">Membrane</keyword>
<dbReference type="InterPro" id="IPR002429">
    <property type="entry name" value="CcO_II-like_C"/>
</dbReference>
<comment type="cofactor">
    <cofactor evidence="1">
        <name>Cu cation</name>
        <dbReference type="ChEBI" id="CHEBI:23378"/>
    </cofactor>
</comment>
<feature type="non-terminal residue" evidence="18">
    <location>
        <position position="1"/>
    </location>
</feature>
<feature type="domain" description="Cytochrome oxidase subunit II copper A binding" evidence="16">
    <location>
        <begin position="596"/>
        <end position="632"/>
    </location>
</feature>
<dbReference type="PANTHER" id="PTHR10422:SF18">
    <property type="entry name" value="CYTOCHROME C OXIDASE SUBUNIT 1"/>
    <property type="match status" value="1"/>
</dbReference>
<dbReference type="AlphaFoldDB" id="A0A8J4V1Z0"/>
<dbReference type="PRINTS" id="PR01165">
    <property type="entry name" value="CYCOXIDASEI"/>
</dbReference>
<dbReference type="GO" id="GO:0004129">
    <property type="term" value="F:cytochrome-c oxidase activity"/>
    <property type="evidence" value="ECO:0007669"/>
    <property type="project" value="UniProtKB-EC"/>
</dbReference>
<evidence type="ECO:0000256" key="14">
    <source>
        <dbReference type="SAM" id="Phobius"/>
    </source>
</evidence>
<feature type="transmembrane region" description="Helical" evidence="14">
    <location>
        <begin position="400"/>
        <end position="421"/>
    </location>
</feature>
<keyword evidence="7 14" id="KW-0812">Transmembrane</keyword>
<dbReference type="Pfam" id="PF00115">
    <property type="entry name" value="COX1"/>
    <property type="match status" value="1"/>
</dbReference>
<dbReference type="GO" id="GO:0005507">
    <property type="term" value="F:copper ion binding"/>
    <property type="evidence" value="ECO:0007669"/>
    <property type="project" value="InterPro"/>
</dbReference>
<accession>A0A8J4V1Z0</accession>
<dbReference type="Pfam" id="PF02790">
    <property type="entry name" value="COX2_TM"/>
    <property type="match status" value="1"/>
</dbReference>
<dbReference type="InterPro" id="IPR023615">
    <property type="entry name" value="Cyt_c_Oxase_su1_BS"/>
</dbReference>
<feature type="transmembrane region" description="Helical" evidence="14">
    <location>
        <begin position="321"/>
        <end position="341"/>
    </location>
</feature>
<dbReference type="SUPFAM" id="SSF81442">
    <property type="entry name" value="Cytochrome c oxidase subunit I-like"/>
    <property type="match status" value="1"/>
</dbReference>
<keyword evidence="5" id="KW-0479">Metal-binding</keyword>
<feature type="transmembrane region" description="Helical" evidence="14">
    <location>
        <begin position="46"/>
        <end position="71"/>
    </location>
</feature>
<dbReference type="Gene3D" id="1.10.287.90">
    <property type="match status" value="1"/>
</dbReference>
<keyword evidence="9 14" id="KW-1133">Transmembrane helix</keyword>
<evidence type="ECO:0000313" key="19">
    <source>
        <dbReference type="Proteomes" id="UP000695562"/>
    </source>
</evidence>
<dbReference type="InterPro" id="IPR036257">
    <property type="entry name" value="Cyt_c_oxidase_su2_TM_sf"/>
</dbReference>
<dbReference type="PROSITE" id="PS00077">
    <property type="entry name" value="COX1_CUB"/>
    <property type="match status" value="1"/>
</dbReference>
<dbReference type="Proteomes" id="UP000695562">
    <property type="component" value="Unassembled WGS sequence"/>
</dbReference>
<feature type="transmembrane region" description="Helical" evidence="14">
    <location>
        <begin position="129"/>
        <end position="152"/>
    </location>
</feature>
<comment type="subcellular location">
    <subcellularLocation>
        <location evidence="3">Mitochondrion membrane</location>
        <topology evidence="3">Multi-pass membrane protein</topology>
    </subcellularLocation>
</comment>
<evidence type="ECO:0000256" key="13">
    <source>
        <dbReference type="ARBA" id="ARBA00049512"/>
    </source>
</evidence>
<dbReference type="GO" id="GO:0006123">
    <property type="term" value="P:mitochondrial electron transport, cytochrome c to oxygen"/>
    <property type="evidence" value="ECO:0007669"/>
    <property type="project" value="TreeGrafter"/>
</dbReference>
<evidence type="ECO:0000259" key="15">
    <source>
        <dbReference type="PROSITE" id="PS50855"/>
    </source>
</evidence>
<comment type="cofactor">
    <cofactor evidence="2">
        <name>heme</name>
        <dbReference type="ChEBI" id="CHEBI:30413"/>
    </cofactor>
</comment>
<feature type="transmembrane region" description="Helical" evidence="14">
    <location>
        <begin position="285"/>
        <end position="309"/>
    </location>
</feature>
<feature type="transmembrane region" description="Helical" evidence="14">
    <location>
        <begin position="256"/>
        <end position="273"/>
    </location>
</feature>
<evidence type="ECO:0000256" key="8">
    <source>
        <dbReference type="ARBA" id="ARBA00022982"/>
    </source>
</evidence>
<dbReference type="InterPro" id="IPR000883">
    <property type="entry name" value="Cyt_C_Oxase_1"/>
</dbReference>
<keyword evidence="10" id="KW-0408">Iron</keyword>
<keyword evidence="4" id="KW-0813">Transport</keyword>
<evidence type="ECO:0000256" key="7">
    <source>
        <dbReference type="ARBA" id="ARBA00022692"/>
    </source>
</evidence>
<dbReference type="GO" id="GO:0020037">
    <property type="term" value="F:heme binding"/>
    <property type="evidence" value="ECO:0007669"/>
    <property type="project" value="InterPro"/>
</dbReference>
<evidence type="ECO:0000259" key="17">
    <source>
        <dbReference type="PROSITE" id="PS50999"/>
    </source>
</evidence>
<dbReference type="PROSITE" id="PS50999">
    <property type="entry name" value="COX2_TM"/>
    <property type="match status" value="1"/>
</dbReference>
<organism evidence="18 19">
    <name type="scientific">Polysphondylium violaceum</name>
    <dbReference type="NCBI Taxonomy" id="133409"/>
    <lineage>
        <taxon>Eukaryota</taxon>
        <taxon>Amoebozoa</taxon>
        <taxon>Evosea</taxon>
        <taxon>Eumycetozoa</taxon>
        <taxon>Dictyostelia</taxon>
        <taxon>Dictyosteliales</taxon>
        <taxon>Dictyosteliaceae</taxon>
        <taxon>Polysphondylium</taxon>
    </lineage>
</organism>
<evidence type="ECO:0008006" key="20">
    <source>
        <dbReference type="Google" id="ProtNLM"/>
    </source>
</evidence>
<comment type="catalytic activity">
    <reaction evidence="13">
        <text>4 Fe(II)-[cytochrome c] + O2 + 8 H(+)(in) = 4 Fe(III)-[cytochrome c] + 2 H2O + 4 H(+)(out)</text>
        <dbReference type="Rhea" id="RHEA:11436"/>
        <dbReference type="Rhea" id="RHEA-COMP:10350"/>
        <dbReference type="Rhea" id="RHEA-COMP:14399"/>
        <dbReference type="ChEBI" id="CHEBI:15377"/>
        <dbReference type="ChEBI" id="CHEBI:15378"/>
        <dbReference type="ChEBI" id="CHEBI:15379"/>
        <dbReference type="ChEBI" id="CHEBI:29033"/>
        <dbReference type="ChEBI" id="CHEBI:29034"/>
        <dbReference type="EC" id="7.1.1.9"/>
    </reaction>
    <physiologicalReaction direction="left-to-right" evidence="13">
        <dbReference type="Rhea" id="RHEA:11437"/>
    </physiologicalReaction>
</comment>
<dbReference type="FunFam" id="1.10.287.90:FF:000004">
    <property type="entry name" value="Cytochrome c oxidase subunit 2"/>
    <property type="match status" value="1"/>
</dbReference>
<proteinExistence type="predicted"/>
<keyword evidence="8" id="KW-0249">Electron transport</keyword>
<reference evidence="18" key="1">
    <citation type="submission" date="2020-01" db="EMBL/GenBank/DDBJ databases">
        <title>Development of genomics and gene disruption for Polysphondylium violaceum indicates a role for the polyketide synthase stlB in stalk morphogenesis.</title>
        <authorList>
            <person name="Narita B."/>
            <person name="Kawabe Y."/>
            <person name="Kin K."/>
            <person name="Saito T."/>
            <person name="Gibbs R."/>
            <person name="Kuspa A."/>
            <person name="Muzny D."/>
            <person name="Queller D."/>
            <person name="Richards S."/>
            <person name="Strassman J."/>
            <person name="Sucgang R."/>
            <person name="Worley K."/>
            <person name="Schaap P."/>
        </authorList>
    </citation>
    <scope>NUCLEOTIDE SEQUENCE</scope>
    <source>
        <strain evidence="18">QSvi11</strain>
    </source>
</reference>
<dbReference type="Pfam" id="PF00116">
    <property type="entry name" value="COX2"/>
    <property type="match status" value="1"/>
</dbReference>
<gene>
    <name evidence="18" type="ORF">CYY_010245</name>
</gene>
<feature type="transmembrane region" description="Helical" evidence="14">
    <location>
        <begin position="164"/>
        <end position="186"/>
    </location>
</feature>
<evidence type="ECO:0000256" key="2">
    <source>
        <dbReference type="ARBA" id="ARBA00001971"/>
    </source>
</evidence>
<dbReference type="InterPro" id="IPR008972">
    <property type="entry name" value="Cupredoxin"/>
</dbReference>
<evidence type="ECO:0000256" key="9">
    <source>
        <dbReference type="ARBA" id="ARBA00022989"/>
    </source>
</evidence>
<dbReference type="GO" id="GO:0031966">
    <property type="term" value="C:mitochondrial membrane"/>
    <property type="evidence" value="ECO:0007669"/>
    <property type="project" value="UniProtKB-SubCell"/>
</dbReference>
<dbReference type="CDD" id="cd01663">
    <property type="entry name" value="Cyt_c_Oxidase_I"/>
    <property type="match status" value="1"/>
</dbReference>
<feature type="transmembrane region" description="Helical" evidence="14">
    <location>
        <begin position="559"/>
        <end position="581"/>
    </location>
</feature>
<dbReference type="Gene3D" id="1.20.210.10">
    <property type="entry name" value="Cytochrome c oxidase-like, subunit I domain"/>
    <property type="match status" value="1"/>
</dbReference>
<evidence type="ECO:0000256" key="3">
    <source>
        <dbReference type="ARBA" id="ARBA00004225"/>
    </source>
</evidence>
<dbReference type="EMBL" id="AJWJ01000992">
    <property type="protein sequence ID" value="KAF2068429.1"/>
    <property type="molecule type" value="Genomic_DNA"/>
</dbReference>
<feature type="transmembrane region" description="Helical" evidence="14">
    <location>
        <begin position="83"/>
        <end position="109"/>
    </location>
</feature>
<dbReference type="InterPro" id="IPR036927">
    <property type="entry name" value="Cyt_c_oxase-like_su1_sf"/>
</dbReference>
<dbReference type="InterPro" id="IPR033944">
    <property type="entry name" value="Cyt_c_oxase_su1_dom"/>
</dbReference>
<feature type="domain" description="Cytochrome oxidase subunit I profile" evidence="15">
    <location>
        <begin position="18"/>
        <end position="464"/>
    </location>
</feature>
<feature type="domain" description="Cytochrome oxidase subunit II transmembrane region profile" evidence="17">
    <location>
        <begin position="487"/>
        <end position="595"/>
    </location>
</feature>
<dbReference type="GO" id="GO:0045277">
    <property type="term" value="C:respiratory chain complex IV"/>
    <property type="evidence" value="ECO:0007669"/>
    <property type="project" value="InterPro"/>
</dbReference>
<dbReference type="InterPro" id="IPR023616">
    <property type="entry name" value="Cyt_c_oxase-like_su1_dom"/>
</dbReference>
<feature type="transmembrane region" description="Helical" evidence="14">
    <location>
        <begin position="361"/>
        <end position="379"/>
    </location>
</feature>
<dbReference type="PANTHER" id="PTHR10422">
    <property type="entry name" value="CYTOCHROME C OXIDASE SUBUNIT 1"/>
    <property type="match status" value="1"/>
</dbReference>
<evidence type="ECO:0000256" key="1">
    <source>
        <dbReference type="ARBA" id="ARBA00001935"/>
    </source>
</evidence>
<dbReference type="SUPFAM" id="SSF49503">
    <property type="entry name" value="Cupredoxins"/>
    <property type="match status" value="1"/>
</dbReference>